<sequence length="246" mass="28760">MSSLIGRIEQLPILLEELRFHLLNYDEVRNPSIDCVRSDAHTKKFNELDEELKIIEAIEKFITHVMISRDCLFSNNLMEDDKRTLVPRTIEKLFFEFNHIYSAWNVCGNTENPISRKIKCSLDLELFLSYFLNLDLHLSLSSTEPLLYFMRRRTATHAMRSKSSFHKLTTTLTSSEPELYDRKRLFNASELFLENVLDISQKNLVSQVASKNSARFRNANEYISNLFDQNGSLTFIALDLCFSFKH</sequence>
<dbReference type="AlphaFoldDB" id="A0AA42IJY3"/>
<feature type="non-terminal residue" evidence="1">
    <location>
        <position position="246"/>
    </location>
</feature>
<protein>
    <submittedName>
        <fullName evidence="1">Uncharacterized protein</fullName>
    </submittedName>
</protein>
<dbReference type="RefSeq" id="WP_279698506.1">
    <property type="nucleotide sequence ID" value="NZ_JAOCDR010000019.1"/>
</dbReference>
<organism evidence="1 2">
    <name type="scientific">Acinetobacter johnsonii</name>
    <dbReference type="NCBI Taxonomy" id="40214"/>
    <lineage>
        <taxon>Bacteria</taxon>
        <taxon>Pseudomonadati</taxon>
        <taxon>Pseudomonadota</taxon>
        <taxon>Gammaproteobacteria</taxon>
        <taxon>Moraxellales</taxon>
        <taxon>Moraxellaceae</taxon>
        <taxon>Acinetobacter</taxon>
    </lineage>
</organism>
<name>A0AA42IJY3_ACIJO</name>
<gene>
    <name evidence="1" type="ORF">N5D11_09925</name>
</gene>
<comment type="caution">
    <text evidence="1">The sequence shown here is derived from an EMBL/GenBank/DDBJ whole genome shotgun (WGS) entry which is preliminary data.</text>
</comment>
<accession>A0AA42IJY3</accession>
<evidence type="ECO:0000313" key="2">
    <source>
        <dbReference type="Proteomes" id="UP001161099"/>
    </source>
</evidence>
<dbReference type="Proteomes" id="UP001161099">
    <property type="component" value="Unassembled WGS sequence"/>
</dbReference>
<proteinExistence type="predicted"/>
<evidence type="ECO:0000313" key="1">
    <source>
        <dbReference type="EMBL" id="MDH0656431.1"/>
    </source>
</evidence>
<dbReference type="EMBL" id="JAOCDR010000019">
    <property type="protein sequence ID" value="MDH0656431.1"/>
    <property type="molecule type" value="Genomic_DNA"/>
</dbReference>
<reference evidence="1" key="1">
    <citation type="submission" date="2022-09" db="EMBL/GenBank/DDBJ databases">
        <title>Intensive care unit water sources are persistently colonized with multi-drug resistant bacteria and are the site of extensive horizontal gene transfer of antibiotic resistance genes.</title>
        <authorList>
            <person name="Diorio-Toth L."/>
        </authorList>
    </citation>
    <scope>NUCLEOTIDE SEQUENCE</scope>
    <source>
        <strain evidence="1">GD03851</strain>
    </source>
</reference>